<name>A0AB34PXG9_CANAX</name>
<proteinExistence type="predicted"/>
<accession>A0AB34PXG9</accession>
<organism evidence="2 3">
    <name type="scientific">Candida albicans P78048</name>
    <dbReference type="NCBI Taxonomy" id="1094989"/>
    <lineage>
        <taxon>Eukaryota</taxon>
        <taxon>Fungi</taxon>
        <taxon>Dikarya</taxon>
        <taxon>Ascomycota</taxon>
        <taxon>Saccharomycotina</taxon>
        <taxon>Pichiomycetes</taxon>
        <taxon>Debaryomycetaceae</taxon>
        <taxon>Candida/Lodderomyces clade</taxon>
        <taxon>Candida</taxon>
    </lineage>
</organism>
<keyword evidence="1" id="KW-1133">Transmembrane helix</keyword>
<protein>
    <submittedName>
        <fullName evidence="2">Uncharacterized protein</fullName>
    </submittedName>
</protein>
<feature type="transmembrane region" description="Helical" evidence="1">
    <location>
        <begin position="94"/>
        <end position="111"/>
    </location>
</feature>
<keyword evidence="1" id="KW-0812">Transmembrane</keyword>
<evidence type="ECO:0000313" key="3">
    <source>
        <dbReference type="Proteomes" id="UP000030161"/>
    </source>
</evidence>
<dbReference type="AlphaFoldDB" id="A0AB34PXG9"/>
<sequence length="128" mass="14992">MIVYFSSISRCVLEVICCKKKSQAPIQASLISRTECFLRFPIFLLHLDLDYNFLKVVNQMIIKHVHTHTHFVFIMIVKLNSLGKKKKKNRFNQFVGFFFFSSSFQFTFSWVQPPPRGPTTTPHTNTTK</sequence>
<dbReference type="EMBL" id="AJIX01000010">
    <property type="protein sequence ID" value="KGR16044.1"/>
    <property type="molecule type" value="Genomic_DNA"/>
</dbReference>
<evidence type="ECO:0000256" key="1">
    <source>
        <dbReference type="SAM" id="Phobius"/>
    </source>
</evidence>
<comment type="caution">
    <text evidence="2">The sequence shown here is derived from an EMBL/GenBank/DDBJ whole genome shotgun (WGS) entry which is preliminary data.</text>
</comment>
<keyword evidence="1" id="KW-0472">Membrane</keyword>
<dbReference type="Proteomes" id="UP000030161">
    <property type="component" value="Unassembled WGS sequence"/>
</dbReference>
<gene>
    <name evidence="2" type="ORF">MG3_01638</name>
</gene>
<reference evidence="2 3" key="1">
    <citation type="submission" date="2013-12" db="EMBL/GenBank/DDBJ databases">
        <title>The Genome Sequence of Candida albicans P78048.</title>
        <authorList>
            <consortium name="The Broad Institute Genome Sequencing Platform"/>
            <consortium name="The Broad Institute Genome Sequencing Center for Infectious Disease"/>
            <person name="Cuomo C."/>
            <person name="Bennett R."/>
            <person name="Hirakawa M."/>
            <person name="Noverr M."/>
            <person name="Mitchell A."/>
            <person name="Young S.K."/>
            <person name="Zeng Q."/>
            <person name="Gargeya S."/>
            <person name="Fitzgerald M."/>
            <person name="Abouelleil A."/>
            <person name="Alvarado L."/>
            <person name="Berlin A.M."/>
            <person name="Chapman S.B."/>
            <person name="Dewar J."/>
            <person name="Goldberg J."/>
            <person name="Griggs A."/>
            <person name="Gujja S."/>
            <person name="Hansen M."/>
            <person name="Howarth C."/>
            <person name="Imamovic A."/>
            <person name="Larimer J."/>
            <person name="McCowan C."/>
            <person name="Murphy C."/>
            <person name="Pearson M."/>
            <person name="Priest M."/>
            <person name="Roberts A."/>
            <person name="Saif S."/>
            <person name="Shea T."/>
            <person name="Sykes S."/>
            <person name="Wortman J."/>
            <person name="Nusbaum C."/>
            <person name="Birren B."/>
        </authorList>
    </citation>
    <scope>NUCLEOTIDE SEQUENCE [LARGE SCALE GENOMIC DNA]</scope>
    <source>
        <strain evidence="2 3">P78048</strain>
    </source>
</reference>
<evidence type="ECO:0000313" key="2">
    <source>
        <dbReference type="EMBL" id="KGR16044.1"/>
    </source>
</evidence>